<evidence type="ECO:0000313" key="1">
    <source>
        <dbReference type="EMBL" id="ESU78004.1"/>
    </source>
</evidence>
<gene>
    <name evidence="1" type="ORF">WRSd3_03211</name>
</gene>
<dbReference type="AlphaFoldDB" id="A0A090NE99"/>
<dbReference type="Proteomes" id="UP000017944">
    <property type="component" value="Unassembled WGS sequence"/>
</dbReference>
<reference evidence="1 2" key="1">
    <citation type="submission" date="2013-10" db="EMBL/GenBank/DDBJ databases">
        <title>Draft genomes and the virulence plasmids of Sd1617 vaccine constructs: WRSd3 and WRSd5.</title>
        <authorList>
            <person name="Aksomboon Vongsawan A."/>
            <person name="Venkatesan M.M."/>
            <person name="Vaisvil B."/>
            <person name="Emel G."/>
            <person name="Kepatral V."/>
            <person name="Sethabutr O."/>
            <person name="Serichantalergs O."/>
            <person name="Mason C."/>
        </authorList>
    </citation>
    <scope>NUCLEOTIDE SEQUENCE [LARGE SCALE GENOMIC DNA]</scope>
    <source>
        <strain evidence="1 2">WRSd3</strain>
    </source>
</reference>
<dbReference type="RefSeq" id="WP_001254231.1">
    <property type="nucleotide sequence ID" value="NZ_AXUT01000280.1"/>
</dbReference>
<dbReference type="InterPro" id="IPR007986">
    <property type="entry name" value="NINE"/>
</dbReference>
<sequence length="73" mass="9093">MRRQRRSFTDIIRENCKYLPTKRSRNKRKPIPKESDVKTFNYTAHLWDIRWLRHRARKWLFIRCAARMTARCG</sequence>
<protein>
    <submittedName>
        <fullName evidence="1">Protein ninE</fullName>
    </submittedName>
</protein>
<accession>A0A090NE99</accession>
<comment type="caution">
    <text evidence="1">The sequence shown here is derived from an EMBL/GenBank/DDBJ whole genome shotgun (WGS) entry which is preliminary data.</text>
</comment>
<organism evidence="1 2">
    <name type="scientific">Shigella dysenteriae WRSd3</name>
    <dbReference type="NCBI Taxonomy" id="1401327"/>
    <lineage>
        <taxon>Bacteria</taxon>
        <taxon>Pseudomonadati</taxon>
        <taxon>Pseudomonadota</taxon>
        <taxon>Gammaproteobacteria</taxon>
        <taxon>Enterobacterales</taxon>
        <taxon>Enterobacteriaceae</taxon>
        <taxon>Shigella</taxon>
    </lineage>
</organism>
<dbReference type="EMBL" id="AXUT01000280">
    <property type="protein sequence ID" value="ESU78004.1"/>
    <property type="molecule type" value="Genomic_DNA"/>
</dbReference>
<dbReference type="Pfam" id="PF05322">
    <property type="entry name" value="NinE"/>
    <property type="match status" value="1"/>
</dbReference>
<name>A0A090NE99_SHIDY</name>
<proteinExistence type="predicted"/>
<evidence type="ECO:0000313" key="2">
    <source>
        <dbReference type="Proteomes" id="UP000017944"/>
    </source>
</evidence>